<gene>
    <name evidence="2" type="ORF">SLS63_003375</name>
</gene>
<evidence type="ECO:0000256" key="1">
    <source>
        <dbReference type="SAM" id="MobiDB-lite"/>
    </source>
</evidence>
<organism evidence="2 3">
    <name type="scientific">Diaporthe eres</name>
    <name type="common">Phomopsis oblonga</name>
    <dbReference type="NCBI Taxonomy" id="83184"/>
    <lineage>
        <taxon>Eukaryota</taxon>
        <taxon>Fungi</taxon>
        <taxon>Dikarya</taxon>
        <taxon>Ascomycota</taxon>
        <taxon>Pezizomycotina</taxon>
        <taxon>Sordariomycetes</taxon>
        <taxon>Sordariomycetidae</taxon>
        <taxon>Diaporthales</taxon>
        <taxon>Diaporthaceae</taxon>
        <taxon>Diaporthe</taxon>
        <taxon>Diaporthe eres species complex</taxon>
    </lineage>
</organism>
<accession>A0ABR1PH05</accession>
<evidence type="ECO:0000313" key="3">
    <source>
        <dbReference type="Proteomes" id="UP001430848"/>
    </source>
</evidence>
<protein>
    <recommendedName>
        <fullName evidence="4">Myb-like domain-containing protein</fullName>
    </recommendedName>
</protein>
<name>A0ABR1PH05_DIAER</name>
<reference evidence="2 3" key="1">
    <citation type="submission" date="2024-02" db="EMBL/GenBank/DDBJ databases">
        <title>De novo assembly and annotation of 12 fungi associated with fruit tree decline syndrome in Ontario, Canada.</title>
        <authorList>
            <person name="Sulman M."/>
            <person name="Ellouze W."/>
            <person name="Ilyukhin E."/>
        </authorList>
    </citation>
    <scope>NUCLEOTIDE SEQUENCE [LARGE SCALE GENOMIC DNA]</scope>
    <source>
        <strain evidence="2 3">M169</strain>
    </source>
</reference>
<proteinExistence type="predicted"/>
<evidence type="ECO:0000313" key="2">
    <source>
        <dbReference type="EMBL" id="KAK7736397.1"/>
    </source>
</evidence>
<dbReference type="Proteomes" id="UP001430848">
    <property type="component" value="Unassembled WGS sequence"/>
</dbReference>
<feature type="compositionally biased region" description="Basic and acidic residues" evidence="1">
    <location>
        <begin position="129"/>
        <end position="151"/>
    </location>
</feature>
<dbReference type="EMBL" id="JAKNSF020000010">
    <property type="protein sequence ID" value="KAK7736397.1"/>
    <property type="molecule type" value="Genomic_DNA"/>
</dbReference>
<feature type="region of interest" description="Disordered" evidence="1">
    <location>
        <begin position="123"/>
        <end position="151"/>
    </location>
</feature>
<feature type="region of interest" description="Disordered" evidence="1">
    <location>
        <begin position="230"/>
        <end position="257"/>
    </location>
</feature>
<comment type="caution">
    <text evidence="2">The sequence shown here is derived from an EMBL/GenBank/DDBJ whole genome shotgun (WGS) entry which is preliminary data.</text>
</comment>
<feature type="region of interest" description="Disordered" evidence="1">
    <location>
        <begin position="322"/>
        <end position="389"/>
    </location>
</feature>
<evidence type="ECO:0008006" key="4">
    <source>
        <dbReference type="Google" id="ProtNLM"/>
    </source>
</evidence>
<keyword evidence="3" id="KW-1185">Reference proteome</keyword>
<sequence length="389" mass="43405">MDHQYLTRLAQHASFQVLNYHLLWADSSRGLSALDKESELKISEKIKTFLPLAHRSPNKQEAFVEVVCDAALVVAEKYNLNKRAFYAAVQNLATVTLLPSVFENAGDPVPLSADHLRLYEDSDAEEGEKEGHEEDHEKEGHEKEDHEKEGLKPHVTATKGGALRSTWVQWTKADIQKVIDLRFAGQPYPAIAAQLGRTVPAVQGKWSLVGKRDSGWKDYIEKKKNEIWTKQSDEELQPPVPAADTVDATNTPAALDPARGWTGADIQILIDYKIDGLSNRDISERMRRSPQSIHCQWMNVASSTKGVWFDYIHDQIREKIRREEQAKASQDDTGDDADVTGQPKRTQVLTKRKRAPSSVAQEATDANDAEAYNTAATKAPKVSGEDNSA</sequence>